<dbReference type="InterPro" id="IPR055161">
    <property type="entry name" value="NapH1-like_2nd"/>
</dbReference>
<organism evidence="2">
    <name type="scientific">Skeletonema marinoi</name>
    <dbReference type="NCBI Taxonomy" id="267567"/>
    <lineage>
        <taxon>Eukaryota</taxon>
        <taxon>Sar</taxon>
        <taxon>Stramenopiles</taxon>
        <taxon>Ochrophyta</taxon>
        <taxon>Bacillariophyta</taxon>
        <taxon>Coscinodiscophyceae</taxon>
        <taxon>Thalassiosirophycidae</taxon>
        <taxon>Thalassiosirales</taxon>
        <taxon>Skeletonemataceae</taxon>
        <taxon>Skeletonema</taxon>
        <taxon>Skeletonema marinoi-dohrnii complex</taxon>
    </lineage>
</organism>
<dbReference type="InterPro" id="IPR036938">
    <property type="entry name" value="PAP2/HPO_sf"/>
</dbReference>
<reference evidence="2" key="1">
    <citation type="submission" date="2021-01" db="EMBL/GenBank/DDBJ databases">
        <authorList>
            <person name="Corre E."/>
            <person name="Pelletier E."/>
            <person name="Niang G."/>
            <person name="Scheremetjew M."/>
            <person name="Finn R."/>
            <person name="Kale V."/>
            <person name="Holt S."/>
            <person name="Cochrane G."/>
            <person name="Meng A."/>
            <person name="Brown T."/>
            <person name="Cohen L."/>
        </authorList>
    </citation>
    <scope>NUCLEOTIDE SEQUENCE</scope>
    <source>
        <strain evidence="2">SM1012Den-03</strain>
    </source>
</reference>
<dbReference type="AlphaFoldDB" id="A0A7S2P469"/>
<protein>
    <recommendedName>
        <fullName evidence="1">Vanadium-dependent haloperoxidase NapH1-like second helical-bundle domain-containing protein</fullName>
    </recommendedName>
</protein>
<dbReference type="PANTHER" id="PTHR34599:SF2">
    <property type="entry name" value="TRAF-TYPE DOMAIN-CONTAINING PROTEIN"/>
    <property type="match status" value="1"/>
</dbReference>
<evidence type="ECO:0000313" key="2">
    <source>
        <dbReference type="EMBL" id="CAD9574943.1"/>
    </source>
</evidence>
<dbReference type="GO" id="GO:0004601">
    <property type="term" value="F:peroxidase activity"/>
    <property type="evidence" value="ECO:0007669"/>
    <property type="project" value="InterPro"/>
</dbReference>
<dbReference type="PANTHER" id="PTHR34599">
    <property type="entry name" value="PEROXIDASE-RELATED"/>
    <property type="match status" value="1"/>
</dbReference>
<evidence type="ECO:0000259" key="1">
    <source>
        <dbReference type="Pfam" id="PF22778"/>
    </source>
</evidence>
<dbReference type="Pfam" id="PF22778">
    <property type="entry name" value="VCPO_2nd"/>
    <property type="match status" value="1"/>
</dbReference>
<dbReference type="InterPro" id="IPR016119">
    <property type="entry name" value="Br/Cl_peroxidase_C"/>
</dbReference>
<dbReference type="InterPro" id="IPR052559">
    <property type="entry name" value="V-haloperoxidase"/>
</dbReference>
<sequence length="258" mass="28752">MVEFYDNKGQVRSSVIRSITSLDGFDGSLEDTLLLHHGIDLVEHDALLSAWRGKVKYDLVRPTTVIRQWGNDEIDTFGGDFSETESKVIKAKDFEAVIRVMPHSEYPSGSASICKAYADFARAYTEGVGLDEPVVKKPWDIPDMKAIRLQCGESRLWGGMHFPASIPAGYKIVEGMGKLGYDRIKEIGNGSNFTSKWQKGIGRRRPNNSLCGQRTDSNNAAIEEKARAAPAEVSSSEQIYLRSSLQVYLMSALVWFCF</sequence>
<dbReference type="EMBL" id="HBGZ01002682">
    <property type="protein sequence ID" value="CAD9574943.1"/>
    <property type="molecule type" value="Transcribed_RNA"/>
</dbReference>
<dbReference type="Gene3D" id="1.10.606.10">
    <property type="entry name" value="Vanadium-containing Chloroperoxidase, domain 2"/>
    <property type="match status" value="1"/>
</dbReference>
<dbReference type="SUPFAM" id="SSF48317">
    <property type="entry name" value="Acid phosphatase/Vanadium-dependent haloperoxidase"/>
    <property type="match status" value="1"/>
</dbReference>
<gene>
    <name evidence="2" type="ORF">SMAR0320_LOCUS1839</name>
</gene>
<accession>A0A7S2P469</accession>
<proteinExistence type="predicted"/>
<name>A0A7S2P469_9STRA</name>
<feature type="domain" description="Vanadium-dependent haloperoxidase NapH1-like second helical-bundle" evidence="1">
    <location>
        <begin position="43"/>
        <end position="125"/>
    </location>
</feature>